<name>A0ACC3BHB7_9EURO</name>
<evidence type="ECO:0000313" key="2">
    <source>
        <dbReference type="Proteomes" id="UP001177260"/>
    </source>
</evidence>
<proteinExistence type="predicted"/>
<dbReference type="Proteomes" id="UP001177260">
    <property type="component" value="Unassembled WGS sequence"/>
</dbReference>
<reference evidence="1 2" key="1">
    <citation type="journal article" date="2023" name="ACS Omega">
        <title>Identification of the Neoaspergillic Acid Biosynthesis Gene Cluster by Establishing an In Vitro CRISPR-Ribonucleoprotein Genetic System in Aspergillus melleus.</title>
        <authorList>
            <person name="Yuan B."/>
            <person name="Grau M.F."/>
            <person name="Murata R.M."/>
            <person name="Torok T."/>
            <person name="Venkateswaran K."/>
            <person name="Stajich J.E."/>
            <person name="Wang C.C.C."/>
        </authorList>
    </citation>
    <scope>NUCLEOTIDE SEQUENCE [LARGE SCALE GENOMIC DNA]</scope>
    <source>
        <strain evidence="1 2">IMV 1140</strain>
    </source>
</reference>
<gene>
    <name evidence="1" type="ORF">N8T08_000114</name>
</gene>
<sequence length="779" mass="83471">MIVPKPPVKLEGHCSVIHDNTLYTYSANGFASIPLERNGTWSKLHMGEPVSNAACVTGGIDGDEGQQALYVVGGTPSKSKGKGPGVQRYSFKDKKWKSFEPSQENMANRTDHNAVYLKDSASILVYGGHQKHQTDASSDTFVINTADPYNISAFEASKASPVFYPVLLSWNDKEAALVGGLTDKKQVYLFDPAKGWRSSDVTIAKELSDDARCALVKGTDGSKILETFDMGSSPNTVTSETLLKSGGKSASSSSKSSRRKRITLDDYPKYDDSLASSTKRDDFSIAQGDNQVVISSGSGTDTLAIFNQTSNSWVNATKLFYGDEPRQKILPTTSSTSTTTSGPTSTASESSPAATTPAAGSGVDNSNVGTVLGATLGSILGVAAVLLLIIFLIKRKKNALKRAAQGQNGDKDRLSFQDRGVEPLTQSAYPMAKSPAPLAASSVDSLAIFGGAAGDEKSSGALGAARGNGQKPSPLKPSPLSMQSEVTAVGTPASVDKAMEAHGISPANHPGDRHTDEGWSRYFQDNSATDLAQAPPKPAFARAEDRSSQVSQWPGSTLEPVTRVVVEEHQPPKPAFARAEDRASQVSQWPGSTLTPVNRTFFEEQQPPKPAFARAEERSSQVSQWPGPTLTPLNMGLLEEPKPLGRVVTGSPTTEHTSSPKDGRYINIPESQSARISSASSISNLSDDEWERRDGLPHGMHQQSWMGRPPSSTYSRSMYNPSMYNPSSRDLPSMPPTATNTRGSSILIPDTYEHEPLPSNSNRNNINSDMSWLNLHAER</sequence>
<organism evidence="1 2">
    <name type="scientific">Aspergillus melleus</name>
    <dbReference type="NCBI Taxonomy" id="138277"/>
    <lineage>
        <taxon>Eukaryota</taxon>
        <taxon>Fungi</taxon>
        <taxon>Dikarya</taxon>
        <taxon>Ascomycota</taxon>
        <taxon>Pezizomycotina</taxon>
        <taxon>Eurotiomycetes</taxon>
        <taxon>Eurotiomycetidae</taxon>
        <taxon>Eurotiales</taxon>
        <taxon>Aspergillaceae</taxon>
        <taxon>Aspergillus</taxon>
        <taxon>Aspergillus subgen. Circumdati</taxon>
    </lineage>
</organism>
<dbReference type="EMBL" id="JAOPJF010000001">
    <property type="protein sequence ID" value="KAK1150212.1"/>
    <property type="molecule type" value="Genomic_DNA"/>
</dbReference>
<accession>A0ACC3BHB7</accession>
<keyword evidence="2" id="KW-1185">Reference proteome</keyword>
<evidence type="ECO:0000313" key="1">
    <source>
        <dbReference type="EMBL" id="KAK1150212.1"/>
    </source>
</evidence>
<comment type="caution">
    <text evidence="1">The sequence shown here is derived from an EMBL/GenBank/DDBJ whole genome shotgun (WGS) entry which is preliminary data.</text>
</comment>
<protein>
    <submittedName>
        <fullName evidence="1">Uncharacterized protein</fullName>
    </submittedName>
</protein>